<feature type="transmembrane region" description="Helical" evidence="2">
    <location>
        <begin position="127"/>
        <end position="149"/>
    </location>
</feature>
<dbReference type="PANTHER" id="PTHR41155:SF1">
    <property type="entry name" value="FI19525P1"/>
    <property type="match status" value="1"/>
</dbReference>
<keyword evidence="2" id="KW-0472">Membrane</keyword>
<keyword evidence="2" id="KW-0812">Transmembrane</keyword>
<reference evidence="3 4" key="1">
    <citation type="submission" date="2020-04" db="EMBL/GenBank/DDBJ databases">
        <authorList>
            <person name="Alioto T."/>
            <person name="Alioto T."/>
            <person name="Gomez Garrido J."/>
        </authorList>
    </citation>
    <scope>NUCLEOTIDE SEQUENCE [LARGE SCALE GENOMIC DNA]</scope>
</reference>
<evidence type="ECO:0000313" key="3">
    <source>
        <dbReference type="EMBL" id="CAB3377042.1"/>
    </source>
</evidence>
<keyword evidence="2" id="KW-1133">Transmembrane helix</keyword>
<evidence type="ECO:0000313" key="4">
    <source>
        <dbReference type="Proteomes" id="UP000494165"/>
    </source>
</evidence>
<dbReference type="OrthoDB" id="8188414at2759"/>
<organism evidence="3 4">
    <name type="scientific">Cloeon dipterum</name>
    <dbReference type="NCBI Taxonomy" id="197152"/>
    <lineage>
        <taxon>Eukaryota</taxon>
        <taxon>Metazoa</taxon>
        <taxon>Ecdysozoa</taxon>
        <taxon>Arthropoda</taxon>
        <taxon>Hexapoda</taxon>
        <taxon>Insecta</taxon>
        <taxon>Pterygota</taxon>
        <taxon>Palaeoptera</taxon>
        <taxon>Ephemeroptera</taxon>
        <taxon>Pisciforma</taxon>
        <taxon>Baetidae</taxon>
        <taxon>Cloeon</taxon>
    </lineage>
</organism>
<sequence>MMQSSRNTTPRPPPRRGPGRAFSTSDGDQSPRAPSDRTVSEYMIANERLGVREPQPSTSRGGGGGYRDNNSDIYVQQGTYKSPSEFSRASYPRSEAVSVKSKISRKGGAIVETVSAPSPFCPDTRGICCLMLLLNLGIMLICLGFIIVIQFYDPLIIWILGIIFLVFGFVTLIGSLIYCVYVCRDAKDPREFDLNEFYWTNRWRAKVGSAPPSEIHYRSEQMYSDEDRSGISKFSSRRSDRY</sequence>
<dbReference type="PANTHER" id="PTHR41155">
    <property type="entry name" value="FI19525P1"/>
    <property type="match status" value="1"/>
</dbReference>
<accession>A0A8S1D1W1</accession>
<proteinExistence type="predicted"/>
<feature type="transmembrane region" description="Helical" evidence="2">
    <location>
        <begin position="155"/>
        <end position="181"/>
    </location>
</feature>
<evidence type="ECO:0000256" key="1">
    <source>
        <dbReference type="SAM" id="MobiDB-lite"/>
    </source>
</evidence>
<dbReference type="Proteomes" id="UP000494165">
    <property type="component" value="Unassembled WGS sequence"/>
</dbReference>
<dbReference type="AlphaFoldDB" id="A0A8S1D1W1"/>
<feature type="region of interest" description="Disordered" evidence="1">
    <location>
        <begin position="1"/>
        <end position="69"/>
    </location>
</feature>
<protein>
    <submittedName>
        <fullName evidence="3">Uncharacterized protein</fullName>
    </submittedName>
</protein>
<keyword evidence="4" id="KW-1185">Reference proteome</keyword>
<comment type="caution">
    <text evidence="3">The sequence shown here is derived from an EMBL/GenBank/DDBJ whole genome shotgun (WGS) entry which is preliminary data.</text>
</comment>
<gene>
    <name evidence="3" type="ORF">CLODIP_2_CD13708</name>
</gene>
<evidence type="ECO:0000256" key="2">
    <source>
        <dbReference type="SAM" id="Phobius"/>
    </source>
</evidence>
<feature type="compositionally biased region" description="Basic and acidic residues" evidence="1">
    <location>
        <begin position="218"/>
        <end position="230"/>
    </location>
</feature>
<feature type="region of interest" description="Disordered" evidence="1">
    <location>
        <begin position="218"/>
        <end position="242"/>
    </location>
</feature>
<name>A0A8S1D1W1_9INSE</name>
<dbReference type="EMBL" id="CADEPI010000138">
    <property type="protein sequence ID" value="CAB3377042.1"/>
    <property type="molecule type" value="Genomic_DNA"/>
</dbReference>